<proteinExistence type="inferred from homology"/>
<feature type="domain" description="D-isomer specific 2-hydroxyacid dehydrogenase NAD-binding" evidence="6">
    <location>
        <begin position="118"/>
        <end position="294"/>
    </location>
</feature>
<organism evidence="7 8">
    <name type="scientific">Arthrobacter terricola</name>
    <dbReference type="NCBI Taxonomy" id="2547396"/>
    <lineage>
        <taxon>Bacteria</taxon>
        <taxon>Bacillati</taxon>
        <taxon>Actinomycetota</taxon>
        <taxon>Actinomycetes</taxon>
        <taxon>Micrococcales</taxon>
        <taxon>Micrococcaceae</taxon>
        <taxon>Arthrobacter</taxon>
    </lineage>
</organism>
<evidence type="ECO:0000259" key="5">
    <source>
        <dbReference type="Pfam" id="PF00389"/>
    </source>
</evidence>
<comment type="similarity">
    <text evidence="1 4">Belongs to the D-isomer specific 2-hydroxyacid dehydrogenase family.</text>
</comment>
<gene>
    <name evidence="7" type="ORF">E1809_15885</name>
</gene>
<dbReference type="RefSeq" id="WP_133205217.1">
    <property type="nucleotide sequence ID" value="NZ_SMRU01000019.1"/>
</dbReference>
<dbReference type="CDD" id="cd12167">
    <property type="entry name" value="2-Hacid_dh_8"/>
    <property type="match status" value="1"/>
</dbReference>
<dbReference type="SUPFAM" id="SSF52283">
    <property type="entry name" value="Formate/glycerate dehydrogenase catalytic domain-like"/>
    <property type="match status" value="1"/>
</dbReference>
<reference evidence="7 8" key="1">
    <citation type="submission" date="2019-03" db="EMBL/GenBank/DDBJ databases">
        <title>Whole genome sequence of Arthrobacter sp JH1-1.</title>
        <authorList>
            <person name="Trinh H.N."/>
        </authorList>
    </citation>
    <scope>NUCLEOTIDE SEQUENCE [LARGE SCALE GENOMIC DNA]</scope>
    <source>
        <strain evidence="7 8">JH1-1</strain>
    </source>
</reference>
<dbReference type="Pfam" id="PF00389">
    <property type="entry name" value="2-Hacid_dh"/>
    <property type="match status" value="1"/>
</dbReference>
<evidence type="ECO:0000313" key="8">
    <source>
        <dbReference type="Proteomes" id="UP000295511"/>
    </source>
</evidence>
<dbReference type="Proteomes" id="UP000295511">
    <property type="component" value="Unassembled WGS sequence"/>
</dbReference>
<dbReference type="Gene3D" id="3.40.50.720">
    <property type="entry name" value="NAD(P)-binding Rossmann-like Domain"/>
    <property type="match status" value="2"/>
</dbReference>
<dbReference type="SUPFAM" id="SSF51735">
    <property type="entry name" value="NAD(P)-binding Rossmann-fold domains"/>
    <property type="match status" value="1"/>
</dbReference>
<keyword evidence="8" id="KW-1185">Reference proteome</keyword>
<keyword evidence="2 4" id="KW-0560">Oxidoreductase</keyword>
<evidence type="ECO:0000259" key="6">
    <source>
        <dbReference type="Pfam" id="PF02826"/>
    </source>
</evidence>
<dbReference type="InterPro" id="IPR029753">
    <property type="entry name" value="D-isomer_DH_CS"/>
</dbReference>
<evidence type="ECO:0000256" key="2">
    <source>
        <dbReference type="ARBA" id="ARBA00023002"/>
    </source>
</evidence>
<dbReference type="GO" id="GO:0016616">
    <property type="term" value="F:oxidoreductase activity, acting on the CH-OH group of donors, NAD or NADP as acceptor"/>
    <property type="evidence" value="ECO:0007669"/>
    <property type="project" value="InterPro"/>
</dbReference>
<dbReference type="PROSITE" id="PS00670">
    <property type="entry name" value="D_2_HYDROXYACID_DH_2"/>
    <property type="match status" value="1"/>
</dbReference>
<dbReference type="AlphaFoldDB" id="A0A4R5KDA7"/>
<keyword evidence="3" id="KW-0520">NAD</keyword>
<evidence type="ECO:0000313" key="7">
    <source>
        <dbReference type="EMBL" id="TDF93329.1"/>
    </source>
</evidence>
<dbReference type="InterPro" id="IPR050857">
    <property type="entry name" value="D-2-hydroxyacid_DH"/>
</dbReference>
<protein>
    <submittedName>
        <fullName evidence="7">Hydroxyacid dehydrogenase</fullName>
    </submittedName>
</protein>
<dbReference type="PANTHER" id="PTHR42789">
    <property type="entry name" value="D-ISOMER SPECIFIC 2-HYDROXYACID DEHYDROGENASE FAMILY PROTEIN (AFU_ORTHOLOGUE AFUA_6G10090)"/>
    <property type="match status" value="1"/>
</dbReference>
<dbReference type="PANTHER" id="PTHR42789:SF1">
    <property type="entry name" value="D-ISOMER SPECIFIC 2-HYDROXYACID DEHYDROGENASE FAMILY PROTEIN (AFU_ORTHOLOGUE AFUA_6G10090)"/>
    <property type="match status" value="1"/>
</dbReference>
<comment type="caution">
    <text evidence="7">The sequence shown here is derived from an EMBL/GenBank/DDBJ whole genome shotgun (WGS) entry which is preliminary data.</text>
</comment>
<dbReference type="EMBL" id="SMRU01000019">
    <property type="protein sequence ID" value="TDF93329.1"/>
    <property type="molecule type" value="Genomic_DNA"/>
</dbReference>
<sequence>MRPLATALAMAEDTARGVFPPSRLATISGELELIDPRPLTSFDGERAARVLAETEILITGWGCPPLTREVLERAPRLRFALHAAGSVKEHITEAVWERGIEVSTAADANAIPVAEYTVAMILLANKGVLRISRELHHTQGPIGLAQYPGIGNYGKRVGIVGASRIGRRVAETLAGQDLEVVLCDPYVTDHQAARLGVRLVDLDELVATSDVVSLHAPDLPETRHLIDARLLELFKPGATFINTARGGLVDQDALVRRLQRGDLFAVLDVTTPWVLDPGHPLYSMQNVFLTPHMAGSQGTELERLAAAAIEEARRAARGEPLRHPVAAAALNRLA</sequence>
<dbReference type="InterPro" id="IPR006140">
    <property type="entry name" value="D-isomer_DH_NAD-bd"/>
</dbReference>
<accession>A0A4R5KDA7</accession>
<evidence type="ECO:0000256" key="1">
    <source>
        <dbReference type="ARBA" id="ARBA00005854"/>
    </source>
</evidence>
<dbReference type="OrthoDB" id="4324715at2"/>
<dbReference type="Pfam" id="PF02826">
    <property type="entry name" value="2-Hacid_dh_C"/>
    <property type="match status" value="1"/>
</dbReference>
<name>A0A4R5KDA7_9MICC</name>
<evidence type="ECO:0000256" key="4">
    <source>
        <dbReference type="RuleBase" id="RU003719"/>
    </source>
</evidence>
<dbReference type="InterPro" id="IPR006139">
    <property type="entry name" value="D-isomer_2_OHA_DH_cat_dom"/>
</dbReference>
<dbReference type="InterPro" id="IPR036291">
    <property type="entry name" value="NAD(P)-bd_dom_sf"/>
</dbReference>
<dbReference type="GO" id="GO:0051287">
    <property type="term" value="F:NAD binding"/>
    <property type="evidence" value="ECO:0007669"/>
    <property type="project" value="InterPro"/>
</dbReference>
<evidence type="ECO:0000256" key="3">
    <source>
        <dbReference type="ARBA" id="ARBA00023027"/>
    </source>
</evidence>
<feature type="domain" description="D-isomer specific 2-hydroxyacid dehydrogenase catalytic" evidence="5">
    <location>
        <begin position="46"/>
        <end position="325"/>
    </location>
</feature>